<keyword evidence="4" id="KW-1185">Reference proteome</keyword>
<evidence type="ECO:0000256" key="1">
    <source>
        <dbReference type="ARBA" id="ARBA00009856"/>
    </source>
</evidence>
<dbReference type="PANTHER" id="PTHR28626">
    <property type="entry name" value="SRR1-LIKE PROTEIN"/>
    <property type="match status" value="1"/>
</dbReference>
<dbReference type="InterPro" id="IPR040044">
    <property type="entry name" value="SRR1L"/>
</dbReference>
<feature type="domain" description="SRR1-like" evidence="2">
    <location>
        <begin position="73"/>
        <end position="268"/>
    </location>
</feature>
<proteinExistence type="inferred from homology"/>
<evidence type="ECO:0000313" key="3">
    <source>
        <dbReference type="EMBL" id="CAK8688735.1"/>
    </source>
</evidence>
<gene>
    <name evidence="3" type="ORF">CVLEPA_LOCUS20719</name>
</gene>
<name>A0ABP0GAU9_CLALP</name>
<comment type="caution">
    <text evidence="3">The sequence shown here is derived from an EMBL/GenBank/DDBJ whole genome shotgun (WGS) entry which is preliminary data.</text>
</comment>
<accession>A0ABP0GAU9</accession>
<protein>
    <recommendedName>
        <fullName evidence="2">SRR1-like domain-containing protein</fullName>
    </recommendedName>
</protein>
<dbReference type="Pfam" id="PF07985">
    <property type="entry name" value="SRR1"/>
    <property type="match status" value="1"/>
</dbReference>
<evidence type="ECO:0000259" key="2">
    <source>
        <dbReference type="Pfam" id="PF07985"/>
    </source>
</evidence>
<evidence type="ECO:0000313" key="4">
    <source>
        <dbReference type="Proteomes" id="UP001642483"/>
    </source>
</evidence>
<reference evidence="3 4" key="1">
    <citation type="submission" date="2024-02" db="EMBL/GenBank/DDBJ databases">
        <authorList>
            <person name="Daric V."/>
            <person name="Darras S."/>
        </authorList>
    </citation>
    <scope>NUCLEOTIDE SEQUENCE [LARGE SCALE GENOMIC DNA]</scope>
</reference>
<sequence>MNDTDGTWKTVPWNQRKFHRKAKKQCNHVAVNQECYISAKPVQFHLNQISCKVKELCGSTFCAEFLAALHNAFGNERHVKEIVCYALGTPTESKSSAYQLAMLAIIRQFLADIDKLSTMCEIKEFMEYFSKSFLRKKDVVLENVKCSLFDPVFTMQDRKLINDLSMDVLKENEEGRREATDETLFYMIHSDKWITNNLLWKNWSTENLNNLLVVGNSFMSIYERTPSSYLKADYKYLYLVNELDLYSEIQLPVYKYKEDTFNDTSVLWFPAKKLILAEAELRKSYQENCPTYSE</sequence>
<dbReference type="PANTHER" id="PTHR28626:SF3">
    <property type="entry name" value="SRR1-LIKE PROTEIN"/>
    <property type="match status" value="1"/>
</dbReference>
<dbReference type="EMBL" id="CAWYQH010000108">
    <property type="protein sequence ID" value="CAK8688735.1"/>
    <property type="molecule type" value="Genomic_DNA"/>
</dbReference>
<organism evidence="3 4">
    <name type="scientific">Clavelina lepadiformis</name>
    <name type="common">Light-bulb sea squirt</name>
    <name type="synonym">Ascidia lepadiformis</name>
    <dbReference type="NCBI Taxonomy" id="159417"/>
    <lineage>
        <taxon>Eukaryota</taxon>
        <taxon>Metazoa</taxon>
        <taxon>Chordata</taxon>
        <taxon>Tunicata</taxon>
        <taxon>Ascidiacea</taxon>
        <taxon>Aplousobranchia</taxon>
        <taxon>Clavelinidae</taxon>
        <taxon>Clavelina</taxon>
    </lineage>
</organism>
<comment type="similarity">
    <text evidence="1">Belongs to the SRR1 family.</text>
</comment>
<dbReference type="InterPro" id="IPR012942">
    <property type="entry name" value="SRR1-like"/>
</dbReference>
<dbReference type="Proteomes" id="UP001642483">
    <property type="component" value="Unassembled WGS sequence"/>
</dbReference>